<evidence type="ECO:0000313" key="1">
    <source>
        <dbReference type="EMBL" id="RXE58778.1"/>
    </source>
</evidence>
<reference evidence="2" key="1">
    <citation type="submission" date="2018-11" db="EMBL/GenBank/DDBJ databases">
        <title>Genome sequencing of a novel mesophilic and cellulolytic organism within the genus Hungateiclostridium.</title>
        <authorList>
            <person name="Rettenmaier R."/>
            <person name="Liebl W."/>
            <person name="Zverlov V."/>
        </authorList>
    </citation>
    <scope>NUCLEOTIDE SEQUENCE [LARGE SCALE GENOMIC DNA]</scope>
    <source>
        <strain evidence="2">N2K1</strain>
    </source>
</reference>
<dbReference type="EMBL" id="RLII01000013">
    <property type="protein sequence ID" value="RXE58778.1"/>
    <property type="molecule type" value="Genomic_DNA"/>
</dbReference>
<dbReference type="OrthoDB" id="9785306at2"/>
<protein>
    <submittedName>
        <fullName evidence="1">Sporulation peptidase YabG</fullName>
    </submittedName>
</protein>
<dbReference type="InterPro" id="IPR008764">
    <property type="entry name" value="Peptidase_U57"/>
</dbReference>
<comment type="caution">
    <text evidence="1">The sequence shown here is derived from an EMBL/GenBank/DDBJ whole genome shotgun (WGS) entry which is preliminary data.</text>
</comment>
<proteinExistence type="predicted"/>
<evidence type="ECO:0000313" key="2">
    <source>
        <dbReference type="Proteomes" id="UP000289166"/>
    </source>
</evidence>
<dbReference type="NCBIfam" id="TIGR02855">
    <property type="entry name" value="spore_yabG"/>
    <property type="match status" value="1"/>
</dbReference>
<organism evidence="1 2">
    <name type="scientific">Acetivibrio mesophilus</name>
    <dbReference type="NCBI Taxonomy" id="2487273"/>
    <lineage>
        <taxon>Bacteria</taxon>
        <taxon>Bacillati</taxon>
        <taxon>Bacillota</taxon>
        <taxon>Clostridia</taxon>
        <taxon>Eubacteriales</taxon>
        <taxon>Oscillospiraceae</taxon>
        <taxon>Acetivibrio</taxon>
    </lineage>
</organism>
<dbReference type="AlphaFoldDB" id="A0A4Q0I3H3"/>
<dbReference type="RefSeq" id="WP_069195427.1">
    <property type="nucleotide sequence ID" value="NZ_RLII01000013.1"/>
</dbReference>
<sequence length="291" mass="33116">MSLKIGDIVARKSYGSDILFKVVDIKYEKGNKIVILKGICYRLEADAPETDLVVQSDNCVREYNARVNRSVNEKVRSLNESLMREKVKKKFFRDVAKENNESFPNPGKVLHIDGDRDYLDTCMEEYRKFGMEAVGVYVKEKEQPLKIYNLLKEHKPDILVLTGHDGVIKSEDGYSDIENYRNSKYYVEAVREARRFNSNLDSLVIFAGACQSMYKKIIEAGANFASSPYRVLIHALDPVMICEKIAFTSINQVVSPQDVISKTITGVKGIGGVETRGKYRDGFPREPYNIK</sequence>
<accession>A0A4Q0I3H3</accession>
<name>A0A4Q0I3H3_9FIRM</name>
<dbReference type="Pfam" id="PF05582">
    <property type="entry name" value="Peptidase_U57"/>
    <property type="match status" value="1"/>
</dbReference>
<dbReference type="PIRSF" id="PIRSF011575">
    <property type="entry name" value="YabG"/>
    <property type="match status" value="1"/>
</dbReference>
<dbReference type="Proteomes" id="UP000289166">
    <property type="component" value="Unassembled WGS sequence"/>
</dbReference>
<keyword evidence="2" id="KW-1185">Reference proteome</keyword>
<gene>
    <name evidence="1" type="primary">yabG</name>
    <name evidence="1" type="ORF">EFD62_10770</name>
</gene>